<keyword evidence="2" id="KW-1185">Reference proteome</keyword>
<dbReference type="EMBL" id="PJQM01002822">
    <property type="protein sequence ID" value="RCH92546.1"/>
    <property type="molecule type" value="Genomic_DNA"/>
</dbReference>
<protein>
    <recommendedName>
        <fullName evidence="3">Ricin B lectin domain-containing protein</fullName>
    </recommendedName>
</protein>
<dbReference type="AlphaFoldDB" id="A0A367JRK7"/>
<reference evidence="1 2" key="1">
    <citation type="journal article" date="2018" name="G3 (Bethesda)">
        <title>Phylogenetic and Phylogenomic Definition of Rhizopus Species.</title>
        <authorList>
            <person name="Gryganskyi A.P."/>
            <person name="Golan J."/>
            <person name="Dolatabadi S."/>
            <person name="Mondo S."/>
            <person name="Robb S."/>
            <person name="Idnurm A."/>
            <person name="Muszewska A."/>
            <person name="Steczkiewicz K."/>
            <person name="Masonjones S."/>
            <person name="Liao H.L."/>
            <person name="Gajdeczka M.T."/>
            <person name="Anike F."/>
            <person name="Vuek A."/>
            <person name="Anishchenko I.M."/>
            <person name="Voigt K."/>
            <person name="de Hoog G.S."/>
            <person name="Smith M.E."/>
            <person name="Heitman J."/>
            <person name="Vilgalys R."/>
            <person name="Stajich J.E."/>
        </authorList>
    </citation>
    <scope>NUCLEOTIDE SEQUENCE [LARGE SCALE GENOMIC DNA]</scope>
    <source>
        <strain evidence="1 2">LSU 92-RS-03</strain>
    </source>
</reference>
<dbReference type="SUPFAM" id="SSF50370">
    <property type="entry name" value="Ricin B-like lectins"/>
    <property type="match status" value="1"/>
</dbReference>
<proteinExistence type="predicted"/>
<evidence type="ECO:0000313" key="1">
    <source>
        <dbReference type="EMBL" id="RCH92546.1"/>
    </source>
</evidence>
<evidence type="ECO:0000313" key="2">
    <source>
        <dbReference type="Proteomes" id="UP000253551"/>
    </source>
</evidence>
<dbReference type="STRING" id="4846.A0A367JRK7"/>
<sequence length="130" mass="15317">MANLDEFPVGWFYIQCPTRQNQVLTVANMTMQPLTRVELRPKRDEKHQLWCYHEGHLVNKYSGCVLGVEKQKISDATVYQIRRPNDNKPLWQYKDKQLVFLQDYALNDLAVPRLVEKQNGCIYQLLSADF</sequence>
<dbReference type="OrthoDB" id="2263926at2759"/>
<dbReference type="Proteomes" id="UP000253551">
    <property type="component" value="Unassembled WGS sequence"/>
</dbReference>
<accession>A0A367JRK7</accession>
<name>A0A367JRK7_RHIST</name>
<dbReference type="Gene3D" id="2.80.10.50">
    <property type="match status" value="1"/>
</dbReference>
<evidence type="ECO:0008006" key="3">
    <source>
        <dbReference type="Google" id="ProtNLM"/>
    </source>
</evidence>
<comment type="caution">
    <text evidence="1">The sequence shown here is derived from an EMBL/GenBank/DDBJ whole genome shotgun (WGS) entry which is preliminary data.</text>
</comment>
<gene>
    <name evidence="1" type="ORF">CU098_007911</name>
</gene>
<dbReference type="InterPro" id="IPR035992">
    <property type="entry name" value="Ricin_B-like_lectins"/>
</dbReference>
<organism evidence="1 2">
    <name type="scientific">Rhizopus stolonifer</name>
    <name type="common">Rhizopus nigricans</name>
    <dbReference type="NCBI Taxonomy" id="4846"/>
    <lineage>
        <taxon>Eukaryota</taxon>
        <taxon>Fungi</taxon>
        <taxon>Fungi incertae sedis</taxon>
        <taxon>Mucoromycota</taxon>
        <taxon>Mucoromycotina</taxon>
        <taxon>Mucoromycetes</taxon>
        <taxon>Mucorales</taxon>
        <taxon>Mucorineae</taxon>
        <taxon>Rhizopodaceae</taxon>
        <taxon>Rhizopus</taxon>
    </lineage>
</organism>